<keyword evidence="1" id="KW-0812">Transmembrane</keyword>
<evidence type="ECO:0000313" key="4">
    <source>
        <dbReference type="Proteomes" id="UP000248592"/>
    </source>
</evidence>
<dbReference type="EMBL" id="CP030085">
    <property type="protein sequence ID" value="AWW50185.1"/>
    <property type="molecule type" value="Genomic_DNA"/>
</dbReference>
<keyword evidence="1" id="KW-1133">Transmembrane helix</keyword>
<proteinExistence type="predicted"/>
<gene>
    <name evidence="3" type="ORF">Pas1_07195</name>
</gene>
<keyword evidence="1" id="KW-0472">Membrane</keyword>
<dbReference type="Proteomes" id="UP000248592">
    <property type="component" value="Chromosome"/>
</dbReference>
<dbReference type="AlphaFoldDB" id="A0A2Z4JTI6"/>
<dbReference type="InterPro" id="IPR008258">
    <property type="entry name" value="Transglycosylase_SLT_dom_1"/>
</dbReference>
<name>A0A2Z4JTI6_9BURK</name>
<evidence type="ECO:0000313" key="3">
    <source>
        <dbReference type="EMBL" id="AWW50185.1"/>
    </source>
</evidence>
<dbReference type="SUPFAM" id="SSF53955">
    <property type="entry name" value="Lysozyme-like"/>
    <property type="match status" value="1"/>
</dbReference>
<evidence type="ECO:0000256" key="1">
    <source>
        <dbReference type="SAM" id="Phobius"/>
    </source>
</evidence>
<dbReference type="InterPro" id="IPR023346">
    <property type="entry name" value="Lysozyme-like_dom_sf"/>
</dbReference>
<feature type="transmembrane region" description="Helical" evidence="1">
    <location>
        <begin position="33"/>
        <end position="53"/>
    </location>
</feature>
<sequence length="351" mass="38309">MRKCLTNNSNATPLEQSIIGSARAALIRFMDPVYRGVHGLMIVGVFLIVGLWLSGNGTNAGPFDLARVLVPDEARQMVWQGGYTGSSQSGLAALDSQTSEQDIAHIIYGRASFPLIKQETIGLLNPEVARIQVKSISHLADQIPSSKIDPQALDSNLMTPVKNQRAVAEYFEKKYNLDKNKIEEYVSNAVLISREVKIDPVLLLAVISVESNFNPMTKSEAGAEGLMQVMTNVHKEKYAPYGGVAGAVKPEVNIRIGAYILKYLIATSGSLRNGLKFYVGAGNADNDGGYADKVMAERNRIIELCKSSLNTKLAFNGQKERSSPTISRPQSINRPLLHRCTSGLNFFCKCS</sequence>
<accession>A0A2Z4JTI6</accession>
<organism evidence="3 4">
    <name type="scientific">Polynucleobacter paneuropaeus</name>
    <dbReference type="NCBI Taxonomy" id="2527775"/>
    <lineage>
        <taxon>Bacteria</taxon>
        <taxon>Pseudomonadati</taxon>
        <taxon>Pseudomonadota</taxon>
        <taxon>Betaproteobacteria</taxon>
        <taxon>Burkholderiales</taxon>
        <taxon>Burkholderiaceae</taxon>
        <taxon>Polynucleobacter</taxon>
    </lineage>
</organism>
<dbReference type="Pfam" id="PF01464">
    <property type="entry name" value="SLT"/>
    <property type="match status" value="1"/>
</dbReference>
<dbReference type="Gene3D" id="1.10.530.10">
    <property type="match status" value="1"/>
</dbReference>
<evidence type="ECO:0000259" key="2">
    <source>
        <dbReference type="Pfam" id="PF01464"/>
    </source>
</evidence>
<protein>
    <submittedName>
        <fullName evidence="3">Lytic transglycosylase domain-containing protein</fullName>
    </submittedName>
</protein>
<feature type="domain" description="Transglycosylase SLT" evidence="2">
    <location>
        <begin position="197"/>
        <end position="270"/>
    </location>
</feature>
<dbReference type="RefSeq" id="WP_112294885.1">
    <property type="nucleotide sequence ID" value="NZ_CBCSBS010000001.1"/>
</dbReference>
<reference evidence="4" key="1">
    <citation type="submission" date="2018-06" db="EMBL/GenBank/DDBJ databases">
        <title>Description of a new Polynucleobacter species.</title>
        <authorList>
            <person name="Hahn M.W."/>
        </authorList>
    </citation>
    <scope>NUCLEOTIDE SEQUENCE [LARGE SCALE GENOMIC DNA]</scope>
    <source>
        <strain evidence="4">MG-25-Pas1-D2</strain>
    </source>
</reference>